<dbReference type="Proteomes" id="UP000295788">
    <property type="component" value="Unassembled WGS sequence"/>
</dbReference>
<accession>A0A4R3KDE2</accession>
<gene>
    <name evidence="1" type="ORF">EDD72_11352</name>
</gene>
<dbReference type="AlphaFoldDB" id="A0A4R3KDE2"/>
<dbReference type="EMBL" id="SMAB01000013">
    <property type="protein sequence ID" value="TCS81294.1"/>
    <property type="molecule type" value="Genomic_DNA"/>
</dbReference>
<keyword evidence="2" id="KW-1185">Reference proteome</keyword>
<reference evidence="1 2" key="1">
    <citation type="submission" date="2019-03" db="EMBL/GenBank/DDBJ databases">
        <title>Genomic Encyclopedia of Type Strains, Phase IV (KMG-IV): sequencing the most valuable type-strain genomes for metagenomic binning, comparative biology and taxonomic classification.</title>
        <authorList>
            <person name="Goeker M."/>
        </authorList>
    </citation>
    <scope>NUCLEOTIDE SEQUENCE [LARGE SCALE GENOMIC DNA]</scope>
    <source>
        <strain evidence="1 2">DSM 23802</strain>
    </source>
</reference>
<evidence type="ECO:0000313" key="1">
    <source>
        <dbReference type="EMBL" id="TCS81294.1"/>
    </source>
</evidence>
<comment type="caution">
    <text evidence="1">The sequence shown here is derived from an EMBL/GenBank/DDBJ whole genome shotgun (WGS) entry which is preliminary data.</text>
</comment>
<sequence length="368" mass="43236">MIVLKKKWIIGFIALLVLGLFIPFSGKFSQWISNYQQQEEWNQGVENPAKNIKTTEVPKLDQLLSKPNLIEELKKKPYFIGYNSNGQYGAFLMYDSEEKAYQVQIYNSYTNHAEYSLQIPLEEPIKSNEIILAQEALDLGYKIKIPPKLLDWKGKTQIKFVKETWDLTIDQKNSIPELTLAEKKSKEKWSFSLKEWPEWNSSSVELFTHPKDSKQLTFVQQKPLFVNLSLLTNKNSNTGKLDEIDQWLYGDFQIVYDQNQTNDLKGYLAVSKKNNEPIVLNQQTIDQWIYLDPSGKMKWYGNSKGIFNQEGKSVYKKENPFNYSIHLIYRETSNEFAYYMVDVFDKKTGRLLKTLIYQWDSKERTMKI</sequence>
<organism evidence="1 2">
    <name type="scientific">Tepidibacillus fermentans</name>
    <dbReference type="NCBI Taxonomy" id="1281767"/>
    <lineage>
        <taxon>Bacteria</taxon>
        <taxon>Bacillati</taxon>
        <taxon>Bacillota</taxon>
        <taxon>Bacilli</taxon>
        <taxon>Bacillales</taxon>
        <taxon>Bacillaceae</taxon>
        <taxon>Tepidibacillus</taxon>
    </lineage>
</organism>
<protein>
    <submittedName>
        <fullName evidence="1">Uncharacterized protein</fullName>
    </submittedName>
</protein>
<proteinExistence type="predicted"/>
<evidence type="ECO:0000313" key="2">
    <source>
        <dbReference type="Proteomes" id="UP000295788"/>
    </source>
</evidence>
<name>A0A4R3KDE2_9BACI</name>